<name>A0A318VES4_9GAMM</name>
<dbReference type="AlphaFoldDB" id="A0A318VES4"/>
<dbReference type="SUPFAM" id="SSF48208">
    <property type="entry name" value="Six-hairpin glycosidases"/>
    <property type="match status" value="1"/>
</dbReference>
<dbReference type="InterPro" id="IPR052043">
    <property type="entry name" value="PolySaccharide_Degr_Enz"/>
</dbReference>
<evidence type="ECO:0000313" key="2">
    <source>
        <dbReference type="EMBL" id="PYF82329.1"/>
    </source>
</evidence>
<dbReference type="RefSeq" id="WP_110574786.1">
    <property type="nucleotide sequence ID" value="NZ_QKLW01000003.1"/>
</dbReference>
<keyword evidence="1 2" id="KW-0378">Hydrolase</keyword>
<accession>A0A318VES4</accession>
<dbReference type="GO" id="GO:0016787">
    <property type="term" value="F:hydrolase activity"/>
    <property type="evidence" value="ECO:0007669"/>
    <property type="project" value="UniProtKB-KW"/>
</dbReference>
<dbReference type="InterPro" id="IPR010905">
    <property type="entry name" value="Glyco_hydro_88"/>
</dbReference>
<evidence type="ECO:0000313" key="3">
    <source>
        <dbReference type="Proteomes" id="UP000247551"/>
    </source>
</evidence>
<dbReference type="Pfam" id="PF07470">
    <property type="entry name" value="Glyco_hydro_88"/>
    <property type="match status" value="1"/>
</dbReference>
<comment type="caution">
    <text evidence="2">The sequence shown here is derived from an EMBL/GenBank/DDBJ whole genome shotgun (WGS) entry which is preliminary data.</text>
</comment>
<dbReference type="EMBL" id="QKLW01000003">
    <property type="protein sequence ID" value="PYF82329.1"/>
    <property type="molecule type" value="Genomic_DNA"/>
</dbReference>
<organism evidence="2 3">
    <name type="scientific">Marinomonas alcarazii</name>
    <dbReference type="NCBI Taxonomy" id="491949"/>
    <lineage>
        <taxon>Bacteria</taxon>
        <taxon>Pseudomonadati</taxon>
        <taxon>Pseudomonadota</taxon>
        <taxon>Gammaproteobacteria</taxon>
        <taxon>Oceanospirillales</taxon>
        <taxon>Oceanospirillaceae</taxon>
        <taxon>Marinomonas</taxon>
    </lineage>
</organism>
<dbReference type="InterPro" id="IPR012341">
    <property type="entry name" value="6hp_glycosidase-like_sf"/>
</dbReference>
<dbReference type="PANTHER" id="PTHR33886:SF8">
    <property type="entry name" value="UNSATURATED RHAMNOGALACTURONAN HYDROLASE (EUROFUNG)"/>
    <property type="match status" value="1"/>
</dbReference>
<dbReference type="Proteomes" id="UP000247551">
    <property type="component" value="Unassembled WGS sequence"/>
</dbReference>
<dbReference type="GO" id="GO:0005975">
    <property type="term" value="P:carbohydrate metabolic process"/>
    <property type="evidence" value="ECO:0007669"/>
    <property type="project" value="InterPro"/>
</dbReference>
<dbReference type="Gene3D" id="1.50.10.10">
    <property type="match status" value="1"/>
</dbReference>
<keyword evidence="3" id="KW-1185">Reference proteome</keyword>
<dbReference type="InterPro" id="IPR008928">
    <property type="entry name" value="6-hairpin_glycosidase_sf"/>
</dbReference>
<proteinExistence type="predicted"/>
<dbReference type="PANTHER" id="PTHR33886">
    <property type="entry name" value="UNSATURATED RHAMNOGALACTURONAN HYDROLASE (EUROFUNG)"/>
    <property type="match status" value="1"/>
</dbReference>
<sequence>MQANINTHILNEALTSLSRGFRSLKGIGNVEAKSSDDILFDEWDWEVGVGLYGDFRDAKERNDQAALERIGRWYDWQIQRGLPRRQVNSTAPMLTLALLAEHFQRDDWKSIVEEWADWIHTKMPKTEEEGYQHLVKERDNDGELWDDTLFMAALFMGAAGKLCQRPEWTQEAQYQYLCHIRFLGDTRSGLFYHGWTFLGRHNFANALWARGNAWLTLSIPELFRILEPQSVTARQLKNVYLTQVRALKECQRKDGMFHTLLNDPSSPIEASATAAIGYGLLAGCREGLLDITEYQEMIHLCLNAVIKRINENGILEEVSDGTAMGHSLEFYKQIGNTPTPYGQALASLFLSEYRSFTNKTH</sequence>
<protein>
    <submittedName>
        <fullName evidence="2">Unsaturated rhamnogalacturonyl hydrolase</fullName>
    </submittedName>
</protein>
<reference evidence="2 3" key="1">
    <citation type="submission" date="2018-06" db="EMBL/GenBank/DDBJ databases">
        <title>Genomic Encyclopedia of Type Strains, Phase III (KMG-III): the genomes of soil and plant-associated and newly described type strains.</title>
        <authorList>
            <person name="Whitman W."/>
        </authorList>
    </citation>
    <scope>NUCLEOTIDE SEQUENCE [LARGE SCALE GENOMIC DNA]</scope>
    <source>
        <strain evidence="2 3">CECT 7730</strain>
    </source>
</reference>
<evidence type="ECO:0000256" key="1">
    <source>
        <dbReference type="ARBA" id="ARBA00022801"/>
    </source>
</evidence>
<gene>
    <name evidence="2" type="ORF">DFP75_103155</name>
</gene>